<evidence type="ECO:0000313" key="1">
    <source>
        <dbReference type="EMBL" id="CAH2283584.1"/>
    </source>
</evidence>
<proteinExistence type="predicted"/>
<keyword evidence="2" id="KW-1185">Reference proteome</keyword>
<organism evidence="1 2">
    <name type="scientific">Pelobates cultripes</name>
    <name type="common">Western spadefoot toad</name>
    <dbReference type="NCBI Taxonomy" id="61616"/>
    <lineage>
        <taxon>Eukaryota</taxon>
        <taxon>Metazoa</taxon>
        <taxon>Chordata</taxon>
        <taxon>Craniata</taxon>
        <taxon>Vertebrata</taxon>
        <taxon>Euteleostomi</taxon>
        <taxon>Amphibia</taxon>
        <taxon>Batrachia</taxon>
        <taxon>Anura</taxon>
        <taxon>Pelobatoidea</taxon>
        <taxon>Pelobatidae</taxon>
        <taxon>Pelobates</taxon>
    </lineage>
</organism>
<reference evidence="1" key="1">
    <citation type="submission" date="2022-03" db="EMBL/GenBank/DDBJ databases">
        <authorList>
            <person name="Alioto T."/>
            <person name="Alioto T."/>
            <person name="Gomez Garrido J."/>
        </authorList>
    </citation>
    <scope>NUCLEOTIDE SEQUENCE</scope>
</reference>
<dbReference type="AlphaFoldDB" id="A0AAD1RY95"/>
<protein>
    <submittedName>
        <fullName evidence="1">Uncharacterized protein</fullName>
    </submittedName>
</protein>
<dbReference type="Proteomes" id="UP001295444">
    <property type="component" value="Chromosome 04"/>
</dbReference>
<sequence>MQNEGASQANTQNIAQLQQAIHDMQQQHLMHERCFVAQEDTRRRNNLKIRGVLEEIPE</sequence>
<feature type="non-terminal residue" evidence="1">
    <location>
        <position position="58"/>
    </location>
</feature>
<evidence type="ECO:0000313" key="2">
    <source>
        <dbReference type="Proteomes" id="UP001295444"/>
    </source>
</evidence>
<dbReference type="EMBL" id="OW240915">
    <property type="protein sequence ID" value="CAH2283584.1"/>
    <property type="molecule type" value="Genomic_DNA"/>
</dbReference>
<gene>
    <name evidence="1" type="ORF">PECUL_23A005058</name>
</gene>
<accession>A0AAD1RY95</accession>
<name>A0AAD1RY95_PELCU</name>